<keyword evidence="1" id="KW-0040">ANK repeat</keyword>
<feature type="non-terminal residue" evidence="3">
    <location>
        <position position="1"/>
    </location>
</feature>
<dbReference type="PRINTS" id="PR01415">
    <property type="entry name" value="ANKYRIN"/>
</dbReference>
<sequence length="137" mass="14860">PSKPPPNFTGTTALHVAAEVNNCDAAALLILHRADVNAKEFLTEMMRLLLASGADCEARDNEGHNALWWAQNVGSTEAADILRGPPWNSVEGSMTHEEQTAHVLKTRELLGMKPLVIPKKRGKKGKAKGKSKATKKK</sequence>
<dbReference type="GeneID" id="9047235"/>
<dbReference type="SUPFAM" id="SSF48403">
    <property type="entry name" value="Ankyrin repeat"/>
    <property type="match status" value="1"/>
</dbReference>
<protein>
    <submittedName>
        <fullName evidence="3">Uncharacterized protein</fullName>
    </submittedName>
</protein>
<dbReference type="RefSeq" id="XP_002769678.1">
    <property type="nucleotide sequence ID" value="XM_002769632.1"/>
</dbReference>
<dbReference type="InterPro" id="IPR036770">
    <property type="entry name" value="Ankyrin_rpt-contain_sf"/>
</dbReference>
<feature type="region of interest" description="Disordered" evidence="2">
    <location>
        <begin position="115"/>
        <end position="137"/>
    </location>
</feature>
<keyword evidence="4" id="KW-1185">Reference proteome</keyword>
<dbReference type="Pfam" id="PF00023">
    <property type="entry name" value="Ank"/>
    <property type="match status" value="1"/>
</dbReference>
<reference evidence="3 4" key="1">
    <citation type="submission" date="2008-07" db="EMBL/GenBank/DDBJ databases">
        <authorList>
            <person name="El-Sayed N."/>
            <person name="Caler E."/>
            <person name="Inman J."/>
            <person name="Amedeo P."/>
            <person name="Hass B."/>
            <person name="Wortman J."/>
        </authorList>
    </citation>
    <scope>NUCLEOTIDE SEQUENCE [LARGE SCALE GENOMIC DNA]</scope>
    <source>
        <strain evidence="4">ATCC 50983 / TXsc</strain>
    </source>
</reference>
<dbReference type="AlphaFoldDB" id="C5LLJ8"/>
<proteinExistence type="predicted"/>
<dbReference type="Proteomes" id="UP000007800">
    <property type="component" value="Unassembled WGS sequence"/>
</dbReference>
<feature type="repeat" description="ANK" evidence="1">
    <location>
        <begin position="9"/>
        <end position="41"/>
    </location>
</feature>
<dbReference type="PROSITE" id="PS50297">
    <property type="entry name" value="ANK_REP_REGION"/>
    <property type="match status" value="1"/>
</dbReference>
<evidence type="ECO:0000313" key="3">
    <source>
        <dbReference type="EMBL" id="EER02396.1"/>
    </source>
</evidence>
<accession>C5LLJ8</accession>
<dbReference type="EMBL" id="GG683224">
    <property type="protein sequence ID" value="EER02396.1"/>
    <property type="molecule type" value="Genomic_DNA"/>
</dbReference>
<dbReference type="OrthoDB" id="428624at2759"/>
<dbReference type="InterPro" id="IPR002110">
    <property type="entry name" value="Ankyrin_rpt"/>
</dbReference>
<dbReference type="InParanoid" id="C5LLJ8"/>
<evidence type="ECO:0000313" key="4">
    <source>
        <dbReference type="Proteomes" id="UP000007800"/>
    </source>
</evidence>
<feature type="compositionally biased region" description="Basic residues" evidence="2">
    <location>
        <begin position="118"/>
        <end position="137"/>
    </location>
</feature>
<name>C5LLJ8_PERM5</name>
<dbReference type="Gene3D" id="1.25.40.20">
    <property type="entry name" value="Ankyrin repeat-containing domain"/>
    <property type="match status" value="2"/>
</dbReference>
<dbReference type="OMA" id="MTHEEQT"/>
<evidence type="ECO:0000256" key="1">
    <source>
        <dbReference type="PROSITE-ProRule" id="PRU00023"/>
    </source>
</evidence>
<organism evidence="4">
    <name type="scientific">Perkinsus marinus (strain ATCC 50983 / TXsc)</name>
    <dbReference type="NCBI Taxonomy" id="423536"/>
    <lineage>
        <taxon>Eukaryota</taxon>
        <taxon>Sar</taxon>
        <taxon>Alveolata</taxon>
        <taxon>Perkinsozoa</taxon>
        <taxon>Perkinsea</taxon>
        <taxon>Perkinsida</taxon>
        <taxon>Perkinsidae</taxon>
        <taxon>Perkinsus</taxon>
    </lineage>
</organism>
<evidence type="ECO:0000256" key="2">
    <source>
        <dbReference type="SAM" id="MobiDB-lite"/>
    </source>
</evidence>
<gene>
    <name evidence="3" type="ORF">Pmar_PMAR004150</name>
</gene>
<dbReference type="PROSITE" id="PS50088">
    <property type="entry name" value="ANK_REPEAT"/>
    <property type="match status" value="1"/>
</dbReference>